<evidence type="ECO:0000313" key="2">
    <source>
        <dbReference type="Proteomes" id="UP001219525"/>
    </source>
</evidence>
<accession>A0AAD7E4K7</accession>
<keyword evidence="2" id="KW-1185">Reference proteome</keyword>
<name>A0AAD7E4K7_9AGAR</name>
<sequence>MPFTPVTLSDLEVGDIIYADVKIDSEDMADTNSKSTTAKKIKKGDPITRLAVVLVAGTASVEVTYLATFARSTTLPSSFADKSYWYPFTPAGQESIYEPLPAMTNNEAQWASLRVTQTITQDTVGDLAHLVDCFSLIRGTVQVKRIDGANIGESADLIRAAMKA</sequence>
<gene>
    <name evidence="1" type="ORF">GGX14DRAFT_613506</name>
</gene>
<comment type="caution">
    <text evidence="1">The sequence shown here is derived from an EMBL/GenBank/DDBJ whole genome shotgun (WGS) entry which is preliminary data.</text>
</comment>
<dbReference type="EMBL" id="JARJCW010000002">
    <property type="protein sequence ID" value="KAJ7228553.1"/>
    <property type="molecule type" value="Genomic_DNA"/>
</dbReference>
<dbReference type="AlphaFoldDB" id="A0AAD7E4K7"/>
<evidence type="ECO:0000313" key="1">
    <source>
        <dbReference type="EMBL" id="KAJ7228553.1"/>
    </source>
</evidence>
<reference evidence="1" key="1">
    <citation type="submission" date="2023-03" db="EMBL/GenBank/DDBJ databases">
        <title>Massive genome expansion in bonnet fungi (Mycena s.s.) driven by repeated elements and novel gene families across ecological guilds.</title>
        <authorList>
            <consortium name="Lawrence Berkeley National Laboratory"/>
            <person name="Harder C.B."/>
            <person name="Miyauchi S."/>
            <person name="Viragh M."/>
            <person name="Kuo A."/>
            <person name="Thoen E."/>
            <person name="Andreopoulos B."/>
            <person name="Lu D."/>
            <person name="Skrede I."/>
            <person name="Drula E."/>
            <person name="Henrissat B."/>
            <person name="Morin E."/>
            <person name="Kohler A."/>
            <person name="Barry K."/>
            <person name="LaButti K."/>
            <person name="Morin E."/>
            <person name="Salamov A."/>
            <person name="Lipzen A."/>
            <person name="Mereny Z."/>
            <person name="Hegedus B."/>
            <person name="Baldrian P."/>
            <person name="Stursova M."/>
            <person name="Weitz H."/>
            <person name="Taylor A."/>
            <person name="Grigoriev I.V."/>
            <person name="Nagy L.G."/>
            <person name="Martin F."/>
            <person name="Kauserud H."/>
        </authorList>
    </citation>
    <scope>NUCLEOTIDE SEQUENCE</scope>
    <source>
        <strain evidence="1">9144</strain>
    </source>
</reference>
<protein>
    <submittedName>
        <fullName evidence="1">Uncharacterized protein</fullName>
    </submittedName>
</protein>
<organism evidence="1 2">
    <name type="scientific">Mycena pura</name>
    <dbReference type="NCBI Taxonomy" id="153505"/>
    <lineage>
        <taxon>Eukaryota</taxon>
        <taxon>Fungi</taxon>
        <taxon>Dikarya</taxon>
        <taxon>Basidiomycota</taxon>
        <taxon>Agaricomycotina</taxon>
        <taxon>Agaricomycetes</taxon>
        <taxon>Agaricomycetidae</taxon>
        <taxon>Agaricales</taxon>
        <taxon>Marasmiineae</taxon>
        <taxon>Mycenaceae</taxon>
        <taxon>Mycena</taxon>
    </lineage>
</organism>
<proteinExistence type="predicted"/>
<dbReference type="Proteomes" id="UP001219525">
    <property type="component" value="Unassembled WGS sequence"/>
</dbReference>